<organism evidence="2 3">
    <name type="scientific">Vibrio eleionomae</name>
    <dbReference type="NCBI Taxonomy" id="2653505"/>
    <lineage>
        <taxon>Bacteria</taxon>
        <taxon>Pseudomonadati</taxon>
        <taxon>Pseudomonadota</taxon>
        <taxon>Gammaproteobacteria</taxon>
        <taxon>Vibrionales</taxon>
        <taxon>Vibrionaceae</taxon>
        <taxon>Vibrio</taxon>
    </lineage>
</organism>
<proteinExistence type="predicted"/>
<feature type="transmembrane region" description="Helical" evidence="1">
    <location>
        <begin position="34"/>
        <end position="50"/>
    </location>
</feature>
<evidence type="ECO:0000313" key="2">
    <source>
        <dbReference type="EMBL" id="MZI95394.1"/>
    </source>
</evidence>
<keyword evidence="1" id="KW-1133">Transmembrane helix</keyword>
<accession>A0A7X4RWN5</accession>
<dbReference type="RefSeq" id="WP_161157876.1">
    <property type="nucleotide sequence ID" value="NZ_WEKT01000054.1"/>
</dbReference>
<sequence>MIGPLVNASAIICGSLLGTLFGNKISNSMKERMPMVFGLASMGIGLSMAIKVKLLPAVVLSLILGAIIGELIHLEENIKRVANMLKSLITRFVSPPNSSMEQNAYMDRFISILILFCVSGTGIFGSMNEGMTGDPSLLIVKSFLDFFTAAIFAITLGLPVATLAIPQTLVQVILYFSANAIMPLTTPTMIADFSAVGGLLVFATGFRICGSINFPLANLLPSLIIAMPISATWLEFAA</sequence>
<name>A0A7X4RWN5_9VIBR</name>
<keyword evidence="1" id="KW-0812">Transmembrane</keyword>
<dbReference type="PANTHER" id="PTHR36111">
    <property type="entry name" value="INNER MEMBRANE PROTEIN-RELATED"/>
    <property type="match status" value="1"/>
</dbReference>
<dbReference type="InterPro" id="IPR007563">
    <property type="entry name" value="DUF554"/>
</dbReference>
<feature type="transmembrane region" description="Helical" evidence="1">
    <location>
        <begin position="109"/>
        <end position="127"/>
    </location>
</feature>
<keyword evidence="3" id="KW-1185">Reference proteome</keyword>
<keyword evidence="1" id="KW-0472">Membrane</keyword>
<feature type="transmembrane region" description="Helical" evidence="1">
    <location>
        <begin position="6"/>
        <end position="22"/>
    </location>
</feature>
<dbReference type="Proteomes" id="UP000462621">
    <property type="component" value="Unassembled WGS sequence"/>
</dbReference>
<reference evidence="2 3" key="1">
    <citation type="submission" date="2019-10" db="EMBL/GenBank/DDBJ databases">
        <title>Vibrio sp. nov. isolated from a shrimp pond.</title>
        <authorList>
            <person name="Gomez-Gil B."/>
            <person name="Enciso-Ibarra J."/>
            <person name="Enciso-Ibarra K."/>
            <person name="Bolan-Mejia C."/>
        </authorList>
    </citation>
    <scope>NUCLEOTIDE SEQUENCE [LARGE SCALE GENOMIC DNA]</scope>
    <source>
        <strain evidence="2 3">CAIM 722</strain>
    </source>
</reference>
<dbReference type="AlphaFoldDB" id="A0A7X4RWN5"/>
<dbReference type="Pfam" id="PF04474">
    <property type="entry name" value="DUF554"/>
    <property type="match status" value="1"/>
</dbReference>
<dbReference type="EMBL" id="WEKT01000054">
    <property type="protein sequence ID" value="MZI95394.1"/>
    <property type="molecule type" value="Genomic_DNA"/>
</dbReference>
<evidence type="ECO:0000256" key="1">
    <source>
        <dbReference type="SAM" id="Phobius"/>
    </source>
</evidence>
<feature type="transmembrane region" description="Helical" evidence="1">
    <location>
        <begin position="147"/>
        <end position="176"/>
    </location>
</feature>
<comment type="caution">
    <text evidence="2">The sequence shown here is derived from an EMBL/GenBank/DDBJ whole genome shotgun (WGS) entry which is preliminary data.</text>
</comment>
<evidence type="ECO:0000313" key="3">
    <source>
        <dbReference type="Proteomes" id="UP000462621"/>
    </source>
</evidence>
<feature type="transmembrane region" description="Helical" evidence="1">
    <location>
        <begin position="56"/>
        <end position="74"/>
    </location>
</feature>
<feature type="transmembrane region" description="Helical" evidence="1">
    <location>
        <begin position="214"/>
        <end position="234"/>
    </location>
</feature>
<dbReference type="PANTHER" id="PTHR36111:SF2">
    <property type="entry name" value="INNER MEMBRANE PROTEIN"/>
    <property type="match status" value="1"/>
</dbReference>
<gene>
    <name evidence="2" type="ORF">F9817_19650</name>
</gene>
<protein>
    <submittedName>
        <fullName evidence="2">DUF554 family protein</fullName>
    </submittedName>
</protein>